<dbReference type="OrthoDB" id="3514174at2"/>
<dbReference type="PANTHER" id="PTHR12993:SF30">
    <property type="entry name" value="N-ACETYL-ALPHA-D-GLUCOSAMINYL L-MALATE DEACETYLASE 1"/>
    <property type="match status" value="1"/>
</dbReference>
<dbReference type="KEGG" id="kphy:AOZ06_50995"/>
<reference evidence="2 3" key="1">
    <citation type="submission" date="2015-07" db="EMBL/GenBank/DDBJ databases">
        <title>Genome sequencing of Kibdelosporangium phytohabitans.</title>
        <authorList>
            <person name="Qin S."/>
            <person name="Xing K."/>
        </authorList>
    </citation>
    <scope>NUCLEOTIDE SEQUENCE [LARGE SCALE GENOMIC DNA]</scope>
    <source>
        <strain evidence="2 3">KLBMP1111</strain>
    </source>
</reference>
<sequence>MRVLRPDVLDKVVLLGAHCDDIAIGAGGTLLNLCRSRPGLQVDALVLSGGGTPREAEEHAALQSFCPGAELKITVLDLPDGRFPAHWERAKQAVEDLRARTEPDLVIGPHARDAHQDHRTLAELVPTAFRDHLALGYEIVKWDGDLGAPTVYQPLPDEVAEAKVEKLLRCYPTQSGRYWFDRETFLGLARVRGVQCRARYAEAFYLDKLLVGLEA</sequence>
<organism evidence="2 3">
    <name type="scientific">Kibdelosporangium phytohabitans</name>
    <dbReference type="NCBI Taxonomy" id="860235"/>
    <lineage>
        <taxon>Bacteria</taxon>
        <taxon>Bacillati</taxon>
        <taxon>Actinomycetota</taxon>
        <taxon>Actinomycetes</taxon>
        <taxon>Pseudonocardiales</taxon>
        <taxon>Pseudonocardiaceae</taxon>
        <taxon>Kibdelosporangium</taxon>
    </lineage>
</organism>
<dbReference type="SUPFAM" id="SSF102588">
    <property type="entry name" value="LmbE-like"/>
    <property type="match status" value="1"/>
</dbReference>
<accession>A0A0N9IGS4</accession>
<dbReference type="GO" id="GO:0016137">
    <property type="term" value="P:glycoside metabolic process"/>
    <property type="evidence" value="ECO:0007669"/>
    <property type="project" value="UniProtKB-ARBA"/>
</dbReference>
<evidence type="ECO:0000313" key="2">
    <source>
        <dbReference type="EMBL" id="ALG14100.1"/>
    </source>
</evidence>
<dbReference type="InterPro" id="IPR024078">
    <property type="entry name" value="LmbE-like_dom_sf"/>
</dbReference>
<dbReference type="EMBL" id="CP012752">
    <property type="protein sequence ID" value="ALG14100.1"/>
    <property type="molecule type" value="Genomic_DNA"/>
</dbReference>
<evidence type="ECO:0000256" key="1">
    <source>
        <dbReference type="ARBA" id="ARBA00022833"/>
    </source>
</evidence>
<dbReference type="STRING" id="860235.AOZ06_50995"/>
<gene>
    <name evidence="2" type="ORF">AOZ06_50995</name>
</gene>
<evidence type="ECO:0000313" key="3">
    <source>
        <dbReference type="Proteomes" id="UP000063699"/>
    </source>
</evidence>
<dbReference type="Proteomes" id="UP000063699">
    <property type="component" value="Chromosome"/>
</dbReference>
<protein>
    <submittedName>
        <fullName evidence="2">GlcNAc-PI de-N-acetylase</fullName>
    </submittedName>
</protein>
<dbReference type="AlphaFoldDB" id="A0A0N9IGS4"/>
<dbReference type="RefSeq" id="WP_054295972.1">
    <property type="nucleotide sequence ID" value="NZ_CP012752.1"/>
</dbReference>
<dbReference type="GO" id="GO:0016811">
    <property type="term" value="F:hydrolase activity, acting on carbon-nitrogen (but not peptide) bonds, in linear amides"/>
    <property type="evidence" value="ECO:0007669"/>
    <property type="project" value="TreeGrafter"/>
</dbReference>
<keyword evidence="3" id="KW-1185">Reference proteome</keyword>
<dbReference type="InterPro" id="IPR003737">
    <property type="entry name" value="GlcNAc_PI_deacetylase-related"/>
</dbReference>
<dbReference type="PANTHER" id="PTHR12993">
    <property type="entry name" value="N-ACETYLGLUCOSAMINYL-PHOSPHATIDYLINOSITOL DE-N-ACETYLASE-RELATED"/>
    <property type="match status" value="1"/>
</dbReference>
<proteinExistence type="predicted"/>
<keyword evidence="1" id="KW-0862">Zinc</keyword>
<dbReference type="Pfam" id="PF02585">
    <property type="entry name" value="PIG-L"/>
    <property type="match status" value="1"/>
</dbReference>
<dbReference type="Gene3D" id="3.40.50.10320">
    <property type="entry name" value="LmbE-like"/>
    <property type="match status" value="1"/>
</dbReference>
<name>A0A0N9IGS4_9PSEU</name>